<evidence type="ECO:0000313" key="3">
    <source>
        <dbReference type="Proteomes" id="UP000597886"/>
    </source>
</evidence>
<dbReference type="Gene3D" id="3.30.70.1230">
    <property type="entry name" value="Nucleotide cyclase"/>
    <property type="match status" value="1"/>
</dbReference>
<dbReference type="GO" id="GO:0035556">
    <property type="term" value="P:intracellular signal transduction"/>
    <property type="evidence" value="ECO:0007669"/>
    <property type="project" value="InterPro"/>
</dbReference>
<accession>A0AA90YXZ9</accession>
<dbReference type="GO" id="GO:0004016">
    <property type="term" value="F:adenylate cyclase activity"/>
    <property type="evidence" value="ECO:0007669"/>
    <property type="project" value="UniProtKB-ARBA"/>
</dbReference>
<dbReference type="SMART" id="SM00044">
    <property type="entry name" value="CYCc"/>
    <property type="match status" value="1"/>
</dbReference>
<name>A0AA90YXZ9_9RHOB</name>
<dbReference type="Pfam" id="PF00211">
    <property type="entry name" value="Guanylate_cyc"/>
    <property type="match status" value="1"/>
</dbReference>
<dbReference type="SUPFAM" id="SSF55073">
    <property type="entry name" value="Nucleotide cyclase"/>
    <property type="match status" value="1"/>
</dbReference>
<reference evidence="2" key="1">
    <citation type="submission" date="2019-12" db="EMBL/GenBank/DDBJ databases">
        <title>Ruegeria JWLKs population differentiation of coral mucus and skeleton niches.</title>
        <authorList>
            <person name="Luo D."/>
        </authorList>
    </citation>
    <scope>NUCLEOTIDE SEQUENCE</scope>
    <source>
        <strain evidence="2">HKCCD6181</strain>
    </source>
</reference>
<dbReference type="InterPro" id="IPR050697">
    <property type="entry name" value="Adenylyl/Guanylyl_Cyclase_3/4"/>
</dbReference>
<feature type="domain" description="Guanylate cyclase" evidence="1">
    <location>
        <begin position="207"/>
        <end position="341"/>
    </location>
</feature>
<evidence type="ECO:0000313" key="2">
    <source>
        <dbReference type="EMBL" id="NOE19398.1"/>
    </source>
</evidence>
<dbReference type="CDD" id="cd07302">
    <property type="entry name" value="CHD"/>
    <property type="match status" value="1"/>
</dbReference>
<protein>
    <submittedName>
        <fullName evidence="2">Adenylate/guanylate cyclase domain-containing protein</fullName>
    </submittedName>
</protein>
<comment type="caution">
    <text evidence="2">The sequence shown here is derived from an EMBL/GenBank/DDBJ whole genome shotgun (WGS) entry which is preliminary data.</text>
</comment>
<dbReference type="EMBL" id="WVRA01000005">
    <property type="protein sequence ID" value="NOE19398.1"/>
    <property type="molecule type" value="Genomic_DNA"/>
</dbReference>
<dbReference type="GO" id="GO:0006171">
    <property type="term" value="P:cAMP biosynthetic process"/>
    <property type="evidence" value="ECO:0007669"/>
    <property type="project" value="TreeGrafter"/>
</dbReference>
<dbReference type="PROSITE" id="PS50125">
    <property type="entry name" value="GUANYLATE_CYCLASE_2"/>
    <property type="match status" value="1"/>
</dbReference>
<proteinExistence type="predicted"/>
<dbReference type="AlphaFoldDB" id="A0AA90YXZ9"/>
<sequence length="406" mass="44471">MDAIAQLTNWMIAEGRRSDDPEKVVSYFCSSLIEAGVPLWRVNIGQRFANPLLIAWGIVWTPDGTESYDVTHETMLTDGYVGSSFEYILEHRKPLHKSLRQLDPRTEHSSYLDFAELGGTDYYATLLYYGDGSLHGCTFVTRSPEGFSPRHLKMIEDALPALSSALEPVTMRKSSKGLLRTYLGDGPSDAVWNGRIKRGERTTLDAVVMFSDLRGFTALSDRASEEDVFDMLSGYFDLVVQSVEENGGDILKFMGDGILSIFTVATQEDLNAQCKRAARAAQSVLTGLAALNHRREEARKPPLDIGIGINVGQVSYGNIGSPGRLDFTVLGRAVNLASRIEGLTKSLGQRVLATSAVAAASPDLFSACGFHEVRGLAGSIELYSLVEKEHQGSPMPDRHIDPDNMD</sequence>
<dbReference type="RefSeq" id="WP_171330912.1">
    <property type="nucleotide sequence ID" value="NZ_WVRA01000005.1"/>
</dbReference>
<organism evidence="2 3">
    <name type="scientific">Ruegeria atlantica</name>
    <dbReference type="NCBI Taxonomy" id="81569"/>
    <lineage>
        <taxon>Bacteria</taxon>
        <taxon>Pseudomonadati</taxon>
        <taxon>Pseudomonadota</taxon>
        <taxon>Alphaproteobacteria</taxon>
        <taxon>Rhodobacterales</taxon>
        <taxon>Roseobacteraceae</taxon>
        <taxon>Ruegeria</taxon>
    </lineage>
</organism>
<dbReference type="Proteomes" id="UP000597886">
    <property type="component" value="Unassembled WGS sequence"/>
</dbReference>
<gene>
    <name evidence="2" type="ORF">GS634_14815</name>
</gene>
<dbReference type="InterPro" id="IPR001054">
    <property type="entry name" value="A/G_cyclase"/>
</dbReference>
<evidence type="ECO:0000259" key="1">
    <source>
        <dbReference type="PROSITE" id="PS50125"/>
    </source>
</evidence>
<dbReference type="InterPro" id="IPR029787">
    <property type="entry name" value="Nucleotide_cyclase"/>
</dbReference>
<dbReference type="PANTHER" id="PTHR43081:SF11">
    <property type="entry name" value="BLR2264 PROTEIN"/>
    <property type="match status" value="1"/>
</dbReference>
<dbReference type="PANTHER" id="PTHR43081">
    <property type="entry name" value="ADENYLATE CYCLASE, TERMINAL-DIFFERENTIATION SPECIFIC-RELATED"/>
    <property type="match status" value="1"/>
</dbReference>